<dbReference type="EMBL" id="BDME01000007">
    <property type="protein sequence ID" value="GAX88379.1"/>
    <property type="molecule type" value="Genomic_DNA"/>
</dbReference>
<comment type="caution">
    <text evidence="2">The sequence shown here is derived from an EMBL/GenBank/DDBJ whole genome shotgun (WGS) entry which is preliminary data.</text>
</comment>
<dbReference type="Proteomes" id="UP000217944">
    <property type="component" value="Unassembled WGS sequence"/>
</dbReference>
<dbReference type="Gene3D" id="3.40.50.1820">
    <property type="entry name" value="alpha/beta hydrolase"/>
    <property type="match status" value="1"/>
</dbReference>
<protein>
    <recommendedName>
        <fullName evidence="1">AB hydrolase-1 domain-containing protein</fullName>
    </recommendedName>
</protein>
<dbReference type="InterPro" id="IPR000073">
    <property type="entry name" value="AB_hydrolase_1"/>
</dbReference>
<name>A0A292YHU8_9BACT</name>
<proteinExistence type="predicted"/>
<dbReference type="AlphaFoldDB" id="A0A292YHU8"/>
<dbReference type="InterPro" id="IPR029058">
    <property type="entry name" value="AB_hydrolase_fold"/>
</dbReference>
<evidence type="ECO:0000313" key="3">
    <source>
        <dbReference type="Proteomes" id="UP000217944"/>
    </source>
</evidence>
<feature type="domain" description="AB hydrolase-1" evidence="1">
    <location>
        <begin position="45"/>
        <end position="140"/>
    </location>
</feature>
<organism evidence="2 3">
    <name type="scientific">Lebetimonas natsushimae</name>
    <dbReference type="NCBI Taxonomy" id="1936991"/>
    <lineage>
        <taxon>Bacteria</taxon>
        <taxon>Pseudomonadati</taxon>
        <taxon>Campylobacterota</taxon>
        <taxon>Epsilonproteobacteria</taxon>
        <taxon>Nautiliales</taxon>
        <taxon>Nautiliaceae</taxon>
        <taxon>Lebetimonas</taxon>
    </lineage>
</organism>
<accession>A0A292YHU8</accession>
<gene>
    <name evidence="2" type="ORF">LNAT_P1675</name>
</gene>
<dbReference type="Pfam" id="PF00561">
    <property type="entry name" value="Abhydrolase_1"/>
    <property type="match status" value="1"/>
</dbReference>
<keyword evidence="3" id="KW-1185">Reference proteome</keyword>
<evidence type="ECO:0000313" key="2">
    <source>
        <dbReference type="EMBL" id="GAX88379.1"/>
    </source>
</evidence>
<sequence length="234" mass="26643">MQDKKIFNRIWAKPYEPRIAKKIYFTTSDRIKLEGAITKNGENLPLVLYFSGNANNAVEFLDKIASKIKNFNFIGFNYPGYAGSEGKPCEKCIEKYALEIFDKYKPDIIIGRSLGTAVASYVASKRKVKGIILITPFDSIENIAKKRYPIFPISLLLKHKFKEAKFISQTDAPVIIIALKNDDMIPNTSLQNLLKNIKNLKKIIYIDGVKHGFIYEHPDITNILINALSSFYKI</sequence>
<reference evidence="2 3" key="1">
    <citation type="journal article" date="2017" name="Syst. Appl. Microbiol.">
        <title>Lebetimonas natsushimae sp. nov., a novel strictly anaerobic, moderately thermophilic chemoautotroph isolated from a deep-sea hydrothermal vent polychaete nest in the Mid-Okinawa Trough.</title>
        <authorList>
            <person name="Nagata R."/>
            <person name="Takaki Y."/>
            <person name="Tame A."/>
            <person name="Nunoura T."/>
            <person name="Muto H."/>
            <person name="Mino S."/>
            <person name="Sawayama S."/>
            <person name="Takai K."/>
            <person name="Nakagawa S."/>
        </authorList>
    </citation>
    <scope>NUCLEOTIDE SEQUENCE [LARGE SCALE GENOMIC DNA]</scope>
    <source>
        <strain evidence="2 3">HS1857</strain>
    </source>
</reference>
<dbReference type="PANTHER" id="PTHR12277">
    <property type="entry name" value="ALPHA/BETA HYDROLASE DOMAIN-CONTAINING PROTEIN"/>
    <property type="match status" value="1"/>
</dbReference>
<evidence type="ECO:0000259" key="1">
    <source>
        <dbReference type="Pfam" id="PF00561"/>
    </source>
</evidence>
<dbReference type="PANTHER" id="PTHR12277:SF81">
    <property type="entry name" value="PROTEIN ABHD13"/>
    <property type="match status" value="1"/>
</dbReference>
<dbReference type="SUPFAM" id="SSF53474">
    <property type="entry name" value="alpha/beta-Hydrolases"/>
    <property type="match status" value="1"/>
</dbReference>
<dbReference type="RefSeq" id="WP_172413528.1">
    <property type="nucleotide sequence ID" value="NZ_BDME01000007.1"/>
</dbReference>